<proteinExistence type="predicted"/>
<dbReference type="Gene3D" id="3.20.20.70">
    <property type="entry name" value="Aldolase class I"/>
    <property type="match status" value="1"/>
</dbReference>
<dbReference type="PANTHER" id="PTHR43656:SF2">
    <property type="entry name" value="BINDING OXIDOREDUCTASE, PUTATIVE (AFU_ORTHOLOGUE AFUA_2G08260)-RELATED"/>
    <property type="match status" value="1"/>
</dbReference>
<organism evidence="5">
    <name type="scientific">freshwater metagenome</name>
    <dbReference type="NCBI Taxonomy" id="449393"/>
    <lineage>
        <taxon>unclassified sequences</taxon>
        <taxon>metagenomes</taxon>
        <taxon>ecological metagenomes</taxon>
    </lineage>
</organism>
<dbReference type="SUPFAM" id="SSF51395">
    <property type="entry name" value="FMN-linked oxidoreductases"/>
    <property type="match status" value="1"/>
</dbReference>
<dbReference type="GO" id="GO:0010181">
    <property type="term" value="F:FMN binding"/>
    <property type="evidence" value="ECO:0007669"/>
    <property type="project" value="InterPro"/>
</dbReference>
<feature type="domain" description="NADH:flavin oxidoreductase/NADH oxidase N-terminal" evidence="3">
    <location>
        <begin position="2"/>
        <end position="238"/>
    </location>
</feature>
<dbReference type="EMBL" id="CAFBPM010000016">
    <property type="protein sequence ID" value="CAB5028864.1"/>
    <property type="molecule type" value="Genomic_DNA"/>
</dbReference>
<reference evidence="5" key="1">
    <citation type="submission" date="2020-05" db="EMBL/GenBank/DDBJ databases">
        <authorList>
            <person name="Chiriac C."/>
            <person name="Salcher M."/>
            <person name="Ghai R."/>
            <person name="Kavagutti S V."/>
        </authorList>
    </citation>
    <scope>NUCLEOTIDE SEQUENCE</scope>
</reference>
<keyword evidence="1" id="KW-0285">Flavoprotein</keyword>
<sequence length="391" mass="41589">MDLFSPCTLGPVSLKNRFLKAATFEGRSPRGEVTDELISFHRVIAQGGVAMTTVAYLAVSSEGRTDRHCIELNDAARDGLTRLTKTVHAEGVAVAAQMGHAGPVGNARSNGAKSLAPSSGVSVMGARLHEASLQDLDRIVHDFSSAATRAMDCGFDSVEIHVGHNYLLSSFLSPKLNRRKDHYGGSLENRARLARDVLGAVRTAVGKNLAVTAKLNMDDGVAGGFGVTEATAVAKMFEDDGNLDALELTGGSSLANPMYLFRGEAPRAEFAKTLPQPIRAGFKVVGKHFMPAYPFEEAYFLNQARVVAKEVSLPLVLLGGVTRPETARVAMEEGFSFVALGRPLLMEPGIINRWASGDEAPSECTHCNKCMPTIYSGTHCVLNGGPMVGAS</sequence>
<dbReference type="PANTHER" id="PTHR43656">
    <property type="entry name" value="BINDING OXIDOREDUCTASE, PUTATIVE (AFU_ORTHOLOGUE AFUA_2G08260)-RELATED"/>
    <property type="match status" value="1"/>
</dbReference>
<dbReference type="CDD" id="cd02803">
    <property type="entry name" value="OYE_like_FMN_family"/>
    <property type="match status" value="1"/>
</dbReference>
<dbReference type="InterPro" id="IPR013785">
    <property type="entry name" value="Aldolase_TIM"/>
</dbReference>
<keyword evidence="2" id="KW-0560">Oxidoreductase</keyword>
<gene>
    <name evidence="4" type="ORF">UFOPK3427_01099</name>
    <name evidence="5" type="ORF">UFOPK4112_01437</name>
</gene>
<dbReference type="InterPro" id="IPR051799">
    <property type="entry name" value="NADH_flavin_oxidoreductase"/>
</dbReference>
<evidence type="ECO:0000313" key="5">
    <source>
        <dbReference type="EMBL" id="CAB5028864.1"/>
    </source>
</evidence>
<protein>
    <submittedName>
        <fullName evidence="5">Unannotated protein</fullName>
    </submittedName>
</protein>
<dbReference type="AlphaFoldDB" id="A0A6J7RJI3"/>
<accession>A0A6J7RJI3</accession>
<dbReference type="Pfam" id="PF00724">
    <property type="entry name" value="Oxidored_FMN"/>
    <property type="match status" value="1"/>
</dbReference>
<name>A0A6J7RJI3_9ZZZZ</name>
<evidence type="ECO:0000313" key="4">
    <source>
        <dbReference type="EMBL" id="CAB4875482.1"/>
    </source>
</evidence>
<evidence type="ECO:0000256" key="2">
    <source>
        <dbReference type="ARBA" id="ARBA00023002"/>
    </source>
</evidence>
<dbReference type="GO" id="GO:0016491">
    <property type="term" value="F:oxidoreductase activity"/>
    <property type="evidence" value="ECO:0007669"/>
    <property type="project" value="UniProtKB-KW"/>
</dbReference>
<evidence type="ECO:0000256" key="1">
    <source>
        <dbReference type="ARBA" id="ARBA00022630"/>
    </source>
</evidence>
<dbReference type="EMBL" id="CAFBLT010000001">
    <property type="protein sequence ID" value="CAB4875482.1"/>
    <property type="molecule type" value="Genomic_DNA"/>
</dbReference>
<dbReference type="InterPro" id="IPR001155">
    <property type="entry name" value="OxRdtase_FMN_N"/>
</dbReference>
<evidence type="ECO:0000259" key="3">
    <source>
        <dbReference type="Pfam" id="PF00724"/>
    </source>
</evidence>